<evidence type="ECO:0000256" key="2">
    <source>
        <dbReference type="ARBA" id="ARBA00004141"/>
    </source>
</evidence>
<dbReference type="InterPro" id="IPR006593">
    <property type="entry name" value="Cyt_b561/ferric_Rdtase_TM"/>
</dbReference>
<dbReference type="PANTHER" id="PTHR10106:SF0">
    <property type="entry name" value="LD36721P"/>
    <property type="match status" value="1"/>
</dbReference>
<dbReference type="CDD" id="cd08766">
    <property type="entry name" value="Cyt_b561_ACYB-1_like"/>
    <property type="match status" value="1"/>
</dbReference>
<sequence>MATMKRTKALCSPRHAQSFRCFAFAWIGFEQAHPVLMVVGYIVLTSEAILVFRGVHGTKSYKKAVHLTIQGLGFWMAVFGIWAALRFHNAKGIDNFYSLHSWLGITTVLLFGLQWICAYAIYWYPGAAGKTRTSVLPWHVFMGLIIYCMALGTAETGLLEKLTFLMMNKVIGRFSLEALFVNSIGLLLIVYGALVILASTLPKAT</sequence>
<evidence type="ECO:0000256" key="7">
    <source>
        <dbReference type="ARBA" id="ARBA00022982"/>
    </source>
</evidence>
<dbReference type="Gene3D" id="1.20.120.1770">
    <property type="match status" value="1"/>
</dbReference>
<dbReference type="GO" id="GO:0046872">
    <property type="term" value="F:metal ion binding"/>
    <property type="evidence" value="ECO:0007669"/>
    <property type="project" value="UniProtKB-KW"/>
</dbReference>
<feature type="transmembrane region" description="Helical" evidence="11">
    <location>
        <begin position="136"/>
        <end position="158"/>
    </location>
</feature>
<comment type="caution">
    <text evidence="13">The sequence shown here is derived from an EMBL/GenBank/DDBJ whole genome shotgun (WGS) entry which is preliminary data.</text>
</comment>
<evidence type="ECO:0000259" key="12">
    <source>
        <dbReference type="PROSITE" id="PS50939"/>
    </source>
</evidence>
<evidence type="ECO:0000256" key="3">
    <source>
        <dbReference type="ARBA" id="ARBA00022448"/>
    </source>
</evidence>
<keyword evidence="14" id="KW-1185">Reference proteome</keyword>
<keyword evidence="5 11" id="KW-0812">Transmembrane</keyword>
<dbReference type="GO" id="GO:0016020">
    <property type="term" value="C:membrane"/>
    <property type="evidence" value="ECO:0007669"/>
    <property type="project" value="UniProtKB-SubCell"/>
</dbReference>
<keyword evidence="7" id="KW-0249">Electron transport</keyword>
<dbReference type="EMBL" id="JABFUD020000023">
    <property type="protein sequence ID" value="KAI5061110.1"/>
    <property type="molecule type" value="Genomic_DNA"/>
</dbReference>
<evidence type="ECO:0000256" key="9">
    <source>
        <dbReference type="ARBA" id="ARBA00023004"/>
    </source>
</evidence>
<evidence type="ECO:0000256" key="8">
    <source>
        <dbReference type="ARBA" id="ARBA00022989"/>
    </source>
</evidence>
<keyword evidence="8 11" id="KW-1133">Transmembrane helix</keyword>
<organism evidence="13 14">
    <name type="scientific">Adiantum capillus-veneris</name>
    <name type="common">Maidenhair fern</name>
    <dbReference type="NCBI Taxonomy" id="13818"/>
    <lineage>
        <taxon>Eukaryota</taxon>
        <taxon>Viridiplantae</taxon>
        <taxon>Streptophyta</taxon>
        <taxon>Embryophyta</taxon>
        <taxon>Tracheophyta</taxon>
        <taxon>Polypodiopsida</taxon>
        <taxon>Polypodiidae</taxon>
        <taxon>Polypodiales</taxon>
        <taxon>Pteridineae</taxon>
        <taxon>Pteridaceae</taxon>
        <taxon>Vittarioideae</taxon>
        <taxon>Adiantum</taxon>
    </lineage>
</organism>
<keyword evidence="4" id="KW-0349">Heme</keyword>
<keyword evidence="3" id="KW-0813">Transport</keyword>
<dbReference type="Pfam" id="PF03188">
    <property type="entry name" value="Cytochrom_B561"/>
    <property type="match status" value="1"/>
</dbReference>
<gene>
    <name evidence="13" type="ORF">GOP47_0023615</name>
</gene>
<accession>A0A9D4U4U8</accession>
<keyword evidence="10 11" id="KW-0472">Membrane</keyword>
<dbReference type="FunFam" id="1.20.120.1770:FF:000001">
    <property type="entry name" value="Cytochrome b reductase 1"/>
    <property type="match status" value="1"/>
</dbReference>
<feature type="transmembrane region" description="Helical" evidence="11">
    <location>
        <begin position="21"/>
        <end position="44"/>
    </location>
</feature>
<evidence type="ECO:0000313" key="14">
    <source>
        <dbReference type="Proteomes" id="UP000886520"/>
    </source>
</evidence>
<proteinExistence type="predicted"/>
<dbReference type="Proteomes" id="UP000886520">
    <property type="component" value="Chromosome 23"/>
</dbReference>
<keyword evidence="6" id="KW-0479">Metal-binding</keyword>
<name>A0A9D4U4U8_ADICA</name>
<dbReference type="AlphaFoldDB" id="A0A9D4U4U8"/>
<keyword evidence="9" id="KW-0408">Iron</keyword>
<comment type="cofactor">
    <cofactor evidence="1">
        <name>heme b</name>
        <dbReference type="ChEBI" id="CHEBI:60344"/>
    </cofactor>
</comment>
<feature type="transmembrane region" description="Helical" evidence="11">
    <location>
        <begin position="97"/>
        <end position="124"/>
    </location>
</feature>
<dbReference type="PANTHER" id="PTHR10106">
    <property type="entry name" value="CYTOCHROME B561-RELATED"/>
    <property type="match status" value="1"/>
</dbReference>
<dbReference type="GO" id="GO:0016491">
    <property type="term" value="F:oxidoreductase activity"/>
    <property type="evidence" value="ECO:0007669"/>
    <property type="project" value="InterPro"/>
</dbReference>
<protein>
    <recommendedName>
        <fullName evidence="12">Cytochrome b561 domain-containing protein</fullName>
    </recommendedName>
</protein>
<evidence type="ECO:0000256" key="4">
    <source>
        <dbReference type="ARBA" id="ARBA00022617"/>
    </source>
</evidence>
<dbReference type="OrthoDB" id="907479at2759"/>
<feature type="transmembrane region" description="Helical" evidence="11">
    <location>
        <begin position="64"/>
        <end position="85"/>
    </location>
</feature>
<dbReference type="SMART" id="SM00665">
    <property type="entry name" value="B561"/>
    <property type="match status" value="1"/>
</dbReference>
<reference evidence="13" key="1">
    <citation type="submission" date="2021-01" db="EMBL/GenBank/DDBJ databases">
        <title>Adiantum capillus-veneris genome.</title>
        <authorList>
            <person name="Fang Y."/>
            <person name="Liao Q."/>
        </authorList>
    </citation>
    <scope>NUCLEOTIDE SEQUENCE</scope>
    <source>
        <strain evidence="13">H3</strain>
        <tissue evidence="13">Leaf</tissue>
    </source>
</reference>
<comment type="subcellular location">
    <subcellularLocation>
        <location evidence="2">Membrane</location>
        <topology evidence="2">Multi-pass membrane protein</topology>
    </subcellularLocation>
</comment>
<evidence type="ECO:0000313" key="13">
    <source>
        <dbReference type="EMBL" id="KAI5061110.1"/>
    </source>
</evidence>
<evidence type="ECO:0000256" key="10">
    <source>
        <dbReference type="ARBA" id="ARBA00023136"/>
    </source>
</evidence>
<evidence type="ECO:0000256" key="1">
    <source>
        <dbReference type="ARBA" id="ARBA00001970"/>
    </source>
</evidence>
<feature type="domain" description="Cytochrome b561" evidence="12">
    <location>
        <begin position="1"/>
        <end position="200"/>
    </location>
</feature>
<dbReference type="InterPro" id="IPR043205">
    <property type="entry name" value="CYB561/CYBRD1-like"/>
</dbReference>
<evidence type="ECO:0000256" key="11">
    <source>
        <dbReference type="SAM" id="Phobius"/>
    </source>
</evidence>
<feature type="transmembrane region" description="Helical" evidence="11">
    <location>
        <begin position="179"/>
        <end position="201"/>
    </location>
</feature>
<evidence type="ECO:0000256" key="5">
    <source>
        <dbReference type="ARBA" id="ARBA00022692"/>
    </source>
</evidence>
<dbReference type="PROSITE" id="PS50939">
    <property type="entry name" value="CYTOCHROME_B561"/>
    <property type="match status" value="1"/>
</dbReference>
<evidence type="ECO:0000256" key="6">
    <source>
        <dbReference type="ARBA" id="ARBA00022723"/>
    </source>
</evidence>